<proteinExistence type="predicted"/>
<comment type="caution">
    <text evidence="1">The sequence shown here is derived from an EMBL/GenBank/DDBJ whole genome shotgun (WGS) entry which is preliminary data.</text>
</comment>
<dbReference type="EMBL" id="PJQY01003122">
    <property type="protein sequence ID" value="PQM39936.1"/>
    <property type="molecule type" value="Genomic_DNA"/>
</dbReference>
<accession>A0A314UT54</accession>
<reference evidence="1 2" key="1">
    <citation type="submission" date="2018-02" db="EMBL/GenBank/DDBJ databases">
        <title>Draft genome of wild Prunus yedoensis var. nudiflora.</title>
        <authorList>
            <person name="Baek S."/>
            <person name="Kim J.-H."/>
            <person name="Choi K."/>
            <person name="Kim G.-B."/>
            <person name="Cho A."/>
            <person name="Jang H."/>
            <person name="Shin C.-H."/>
            <person name="Yu H.-J."/>
            <person name="Mun J.-H."/>
        </authorList>
    </citation>
    <scope>NUCLEOTIDE SEQUENCE [LARGE SCALE GENOMIC DNA]</scope>
    <source>
        <strain evidence="2">cv. Jeju island</strain>
        <tissue evidence="1">Leaf</tissue>
    </source>
</reference>
<gene>
    <name evidence="1" type="ORF">Pyn_35737</name>
</gene>
<name>A0A314UT54_PRUYE</name>
<dbReference type="Proteomes" id="UP000250321">
    <property type="component" value="Unassembled WGS sequence"/>
</dbReference>
<dbReference type="STRING" id="2094558.A0A314UT54"/>
<evidence type="ECO:0000313" key="1">
    <source>
        <dbReference type="EMBL" id="PQM39936.1"/>
    </source>
</evidence>
<evidence type="ECO:0000313" key="2">
    <source>
        <dbReference type="Proteomes" id="UP000250321"/>
    </source>
</evidence>
<organism evidence="1 2">
    <name type="scientific">Prunus yedoensis var. nudiflora</name>
    <dbReference type="NCBI Taxonomy" id="2094558"/>
    <lineage>
        <taxon>Eukaryota</taxon>
        <taxon>Viridiplantae</taxon>
        <taxon>Streptophyta</taxon>
        <taxon>Embryophyta</taxon>
        <taxon>Tracheophyta</taxon>
        <taxon>Spermatophyta</taxon>
        <taxon>Magnoliopsida</taxon>
        <taxon>eudicotyledons</taxon>
        <taxon>Gunneridae</taxon>
        <taxon>Pentapetalae</taxon>
        <taxon>rosids</taxon>
        <taxon>fabids</taxon>
        <taxon>Rosales</taxon>
        <taxon>Rosaceae</taxon>
        <taxon>Amygdaloideae</taxon>
        <taxon>Amygdaleae</taxon>
        <taxon>Prunus</taxon>
    </lineage>
</organism>
<dbReference type="OrthoDB" id="296386at2759"/>
<sequence length="58" mass="6634">MNVLEEEQTAFEIGVVVPKRDVKEEDKASDCVEMLVDEFRNLGLVVERVHGVVDEFIK</sequence>
<dbReference type="AlphaFoldDB" id="A0A314UT54"/>
<keyword evidence="2" id="KW-1185">Reference proteome</keyword>
<protein>
    <submittedName>
        <fullName evidence="1">Anoctamin-like protein</fullName>
    </submittedName>
</protein>